<feature type="region of interest" description="Disordered" evidence="1">
    <location>
        <begin position="620"/>
        <end position="662"/>
    </location>
</feature>
<organism>
    <name type="scientific">Pediculus humanus subsp. corporis</name>
    <name type="common">Body louse</name>
    <dbReference type="NCBI Taxonomy" id="121224"/>
    <lineage>
        <taxon>Eukaryota</taxon>
        <taxon>Metazoa</taxon>
        <taxon>Ecdysozoa</taxon>
        <taxon>Arthropoda</taxon>
        <taxon>Hexapoda</taxon>
        <taxon>Insecta</taxon>
        <taxon>Pterygota</taxon>
        <taxon>Neoptera</taxon>
        <taxon>Paraneoptera</taxon>
        <taxon>Psocodea</taxon>
        <taxon>Troctomorpha</taxon>
        <taxon>Phthiraptera</taxon>
        <taxon>Anoplura</taxon>
        <taxon>Pediculidae</taxon>
        <taxon>Pediculus</taxon>
    </lineage>
</organism>
<dbReference type="Proteomes" id="UP000009046">
    <property type="component" value="Unassembled WGS sequence"/>
</dbReference>
<feature type="compositionally biased region" description="Low complexity" evidence="1">
    <location>
        <begin position="630"/>
        <end position="648"/>
    </location>
</feature>
<feature type="region of interest" description="Disordered" evidence="1">
    <location>
        <begin position="985"/>
        <end position="1005"/>
    </location>
</feature>
<gene>
    <name evidence="3" type="primary">8237868</name>
    <name evidence="2" type="ORF">Phum_PHUM222060</name>
</gene>
<dbReference type="EMBL" id="DS235184">
    <property type="protein sequence ID" value="EEB13102.1"/>
    <property type="molecule type" value="Genomic_DNA"/>
</dbReference>
<feature type="compositionally biased region" description="Basic and acidic residues" evidence="1">
    <location>
        <begin position="870"/>
        <end position="879"/>
    </location>
</feature>
<dbReference type="VEuPathDB" id="VectorBase:PHUM222060"/>
<accession>E0VI96</accession>
<feature type="compositionally biased region" description="Low complexity" evidence="1">
    <location>
        <begin position="1084"/>
        <end position="1093"/>
    </location>
</feature>
<feature type="region of interest" description="Disordered" evidence="1">
    <location>
        <begin position="318"/>
        <end position="341"/>
    </location>
</feature>
<name>E0VI96_PEDHC</name>
<feature type="region of interest" description="Disordered" evidence="1">
    <location>
        <begin position="361"/>
        <end position="449"/>
    </location>
</feature>
<dbReference type="PANTHER" id="PTHR23039">
    <property type="entry name" value="NANCE-HORAN SYNDROME PROTEIN"/>
    <property type="match status" value="1"/>
</dbReference>
<sequence length="1286" mass="142398">MIFVRIFSVSDIQSVTESDISAFSLRTVHFKSCHPLTTNLFTSTTRPNYLQKLYESSGPTPISTIRQLDRFRRDGTRSSKFFVCTPVLAGKRKKYKKIDLEIETRKPLAVEDLRRWTSTEALGDITVLPDNTSKITTIETKEGDVRDEIDHLLPSPEEQMMAVAMKFPPSIVAVDVSGKPFDRMSGLRRSVMGVETCESGTKRKTRRRHRGKRRNTIAGTSQKEIEQAIAGETATETEGCEFEPLPPLRSKSTDLFKLAKVNLSPSDNIRNHFNTLKNWSKTKLKFINSKSTSVESCKPSFQSTDVVDDIGLYDTVGNNPSIKACHRDKERKPSSSSSAISIPVSTSSIATSLVVKLRENSLQRRHWRKGSNKGQDEPAHSSSGNWSASSESGRTSIASETTAPPKSSTTTSNNSLNHHNNHHPPSVQSRRRYLNNSTSSSVSEGTLTPDINELQYHDLLDGETSSIYSCDTEGYYTSFHMDSGLKTLKEEEIALSFSTLQLQDDPGPLTTTFNNTSSSGGSTVKGNQLTAENEYELFGKGSTSTTTSSAGTVCTTLLAGNVYGSTRSLSQFAPAVPERKSSLERKSDNKKQIEQIIEENGMTSENNGYDSEKTTVVALIHGSPSPDSGHNTSSSPAESASQNSSSPHEQLEFSESDLDSCDRAERIRTKTEMTTYRIPSMCLITPPQSDDEINLRNANPVVPYNTNYVPYNKNLATKNVLNGGNGSCSEVVGKPLLRIQIPTVPDIKKEVTDVFNRSDSNKLSRNTVKTTSKNGMLETNIDSLADDAKDSLHFVVDGETGYATIKTEVKKTYRSPSPSGGVLIVNEKEEESKPIQPIIKPSLLPNNFMDRFKESTSKQKKLDVNNGDLDYAKPAEKSPKSRLQYSNDNKSEYVSLNELPVTEDLTDNCPLTASDDGSMERKKRQGARVTLDSDGRVVYSSDSLKRKKQQTTFVPGKYVRESPTPSPIADKRLPKTIRPVNCSGLIRNNSDDRKSDVTNVSSSHQTGKLIIKAGLRNSDSPTKDFVRLPPTRVVTPTNTMKRLDKGIRIKMENGDCLKSETESTESSETNSLERAKHNNRRRSSSPSSSSSSSDTHKKQVDIRAAAAAAAAVEEEGKILNENDLDALGENSGCDFINPMKLNVGVLVPENSLTSSDVHQQDVPHIFQIEPQVKPCKKQIKRSDSYRIANNTHLTLPIDPIKFKLTTVNETIENVDKCKITANDPNYNLLMTDNNNDKHNRTITSNKQQNFKTNSYYSRNPYKVTKPTDIELAKVLKKTITNDTEIW</sequence>
<dbReference type="RefSeq" id="XP_002425840.1">
    <property type="nucleotide sequence ID" value="XM_002425795.1"/>
</dbReference>
<feature type="region of interest" description="Disordered" evidence="1">
    <location>
        <begin position="1054"/>
        <end position="1102"/>
    </location>
</feature>
<reference evidence="3" key="3">
    <citation type="submission" date="2020-05" db="UniProtKB">
        <authorList>
            <consortium name="EnsemblMetazoa"/>
        </authorList>
    </citation>
    <scope>IDENTIFICATION</scope>
    <source>
        <strain evidence="3">USDA</strain>
    </source>
</reference>
<feature type="region of interest" description="Disordered" evidence="1">
    <location>
        <begin position="199"/>
        <end position="221"/>
    </location>
</feature>
<dbReference type="FunCoup" id="E0VI96">
    <property type="interactions" value="15"/>
</dbReference>
<reference evidence="2" key="1">
    <citation type="submission" date="2007-04" db="EMBL/GenBank/DDBJ databases">
        <title>Annotation of Pediculus humanus corporis strain USDA.</title>
        <authorList>
            <person name="Kirkness E."/>
            <person name="Hannick L."/>
            <person name="Hass B."/>
            <person name="Bruggner R."/>
            <person name="Lawson D."/>
            <person name="Bidwell S."/>
            <person name="Joardar V."/>
            <person name="Caler E."/>
            <person name="Walenz B."/>
            <person name="Inman J."/>
            <person name="Schobel S."/>
            <person name="Galinsky K."/>
            <person name="Amedeo P."/>
            <person name="Strausberg R."/>
        </authorList>
    </citation>
    <scope>NUCLEOTIDE SEQUENCE</scope>
    <source>
        <strain evidence="2">USDA</strain>
    </source>
</reference>
<feature type="compositionally biased region" description="Low complexity" evidence="1">
    <location>
        <begin position="381"/>
        <end position="392"/>
    </location>
</feature>
<dbReference type="InParanoid" id="E0VI96"/>
<dbReference type="Pfam" id="PF15273">
    <property type="entry name" value="NHS"/>
    <property type="match status" value="1"/>
</dbReference>
<dbReference type="OrthoDB" id="8965057at2759"/>
<reference evidence="2" key="2">
    <citation type="submission" date="2007-04" db="EMBL/GenBank/DDBJ databases">
        <title>The genome of the human body louse.</title>
        <authorList>
            <consortium name="The Human Body Louse Genome Consortium"/>
            <person name="Kirkness E."/>
            <person name="Walenz B."/>
            <person name="Hass B."/>
            <person name="Bruggner R."/>
            <person name="Strausberg R."/>
        </authorList>
    </citation>
    <scope>NUCLEOTIDE SEQUENCE</scope>
    <source>
        <strain evidence="2">USDA</strain>
    </source>
</reference>
<dbReference type="GO" id="GO:0030154">
    <property type="term" value="P:cell differentiation"/>
    <property type="evidence" value="ECO:0007669"/>
    <property type="project" value="TreeGrafter"/>
</dbReference>
<proteinExistence type="predicted"/>
<evidence type="ECO:0000313" key="2">
    <source>
        <dbReference type="EMBL" id="EEB13102.1"/>
    </source>
</evidence>
<keyword evidence="4" id="KW-1185">Reference proteome</keyword>
<feature type="compositionally biased region" description="Basic and acidic residues" evidence="1">
    <location>
        <begin position="854"/>
        <end position="863"/>
    </location>
</feature>
<dbReference type="KEGG" id="phu:Phum_PHUM222060"/>
<dbReference type="PANTHER" id="PTHR23039:SF9">
    <property type="entry name" value="LOW QUALITY PROTEIN: NHS-LIKE PROTEIN 1"/>
    <property type="match status" value="1"/>
</dbReference>
<dbReference type="OMA" id="KQWGKNR"/>
<dbReference type="eggNOG" id="ENOG502QSET">
    <property type="taxonomic scope" value="Eukaryota"/>
</dbReference>
<evidence type="ECO:0000313" key="3">
    <source>
        <dbReference type="EnsemblMetazoa" id="PHUM222060-PA"/>
    </source>
</evidence>
<feature type="compositionally biased region" description="Polar residues" evidence="1">
    <location>
        <begin position="434"/>
        <end position="446"/>
    </location>
</feature>
<dbReference type="GeneID" id="8237868"/>
<protein>
    <submittedName>
        <fullName evidence="2 3">Uncharacterized protein</fullName>
    </submittedName>
</protein>
<feature type="region of interest" description="Disordered" evidence="1">
    <location>
        <begin position="904"/>
        <end position="929"/>
    </location>
</feature>
<evidence type="ECO:0000256" key="1">
    <source>
        <dbReference type="SAM" id="MobiDB-lite"/>
    </source>
</evidence>
<feature type="compositionally biased region" description="Low complexity" evidence="1">
    <location>
        <begin position="401"/>
        <end position="426"/>
    </location>
</feature>
<dbReference type="STRING" id="121224.E0VI96"/>
<dbReference type="EnsemblMetazoa" id="PHUM222060-RA">
    <property type="protein sequence ID" value="PHUM222060-PA"/>
    <property type="gene ID" value="PHUM222060"/>
</dbReference>
<evidence type="ECO:0000313" key="4">
    <source>
        <dbReference type="Proteomes" id="UP000009046"/>
    </source>
</evidence>
<dbReference type="EMBL" id="AAZO01002576">
    <property type="status" value="NOT_ANNOTATED_CDS"/>
    <property type="molecule type" value="Genomic_DNA"/>
</dbReference>
<feature type="region of interest" description="Disordered" evidence="1">
    <location>
        <begin position="854"/>
        <end position="888"/>
    </location>
</feature>
<dbReference type="InterPro" id="IPR024845">
    <property type="entry name" value="NHS-like"/>
</dbReference>
<dbReference type="HOGENOM" id="CLU_002385_1_0_1"/>
<feature type="compositionally biased region" description="Basic residues" evidence="1">
    <location>
        <begin position="202"/>
        <end position="215"/>
    </location>
</feature>
<dbReference type="CTD" id="8237868"/>